<dbReference type="EMBL" id="MU006703">
    <property type="protein sequence ID" value="KAF2632425.1"/>
    <property type="molecule type" value="Genomic_DNA"/>
</dbReference>
<organism evidence="1 2">
    <name type="scientific">Macroventuria anomochaeta</name>
    <dbReference type="NCBI Taxonomy" id="301207"/>
    <lineage>
        <taxon>Eukaryota</taxon>
        <taxon>Fungi</taxon>
        <taxon>Dikarya</taxon>
        <taxon>Ascomycota</taxon>
        <taxon>Pezizomycotina</taxon>
        <taxon>Dothideomycetes</taxon>
        <taxon>Pleosporomycetidae</taxon>
        <taxon>Pleosporales</taxon>
        <taxon>Pleosporineae</taxon>
        <taxon>Didymellaceae</taxon>
        <taxon>Macroventuria</taxon>
    </lineage>
</organism>
<protein>
    <submittedName>
        <fullName evidence="1">Glycoside hydrolase family 72 protein</fullName>
    </submittedName>
</protein>
<gene>
    <name evidence="1" type="ORF">BU25DRAFT_437126</name>
</gene>
<reference evidence="1" key="1">
    <citation type="journal article" date="2020" name="Stud. Mycol.">
        <title>101 Dothideomycetes genomes: a test case for predicting lifestyles and emergence of pathogens.</title>
        <authorList>
            <person name="Haridas S."/>
            <person name="Albert R."/>
            <person name="Binder M."/>
            <person name="Bloem J."/>
            <person name="Labutti K."/>
            <person name="Salamov A."/>
            <person name="Andreopoulos B."/>
            <person name="Baker S."/>
            <person name="Barry K."/>
            <person name="Bills G."/>
            <person name="Bluhm B."/>
            <person name="Cannon C."/>
            <person name="Castanera R."/>
            <person name="Culley D."/>
            <person name="Daum C."/>
            <person name="Ezra D."/>
            <person name="Gonzalez J."/>
            <person name="Henrissat B."/>
            <person name="Kuo A."/>
            <person name="Liang C."/>
            <person name="Lipzen A."/>
            <person name="Lutzoni F."/>
            <person name="Magnuson J."/>
            <person name="Mondo S."/>
            <person name="Nolan M."/>
            <person name="Ohm R."/>
            <person name="Pangilinan J."/>
            <person name="Park H.-J."/>
            <person name="Ramirez L."/>
            <person name="Alfaro M."/>
            <person name="Sun H."/>
            <person name="Tritt A."/>
            <person name="Yoshinaga Y."/>
            <person name="Zwiers L.-H."/>
            <person name="Turgeon B."/>
            <person name="Goodwin S."/>
            <person name="Spatafora J."/>
            <person name="Crous P."/>
            <person name="Grigoriev I."/>
        </authorList>
    </citation>
    <scope>NUCLEOTIDE SEQUENCE</scope>
    <source>
        <strain evidence="1">CBS 525.71</strain>
    </source>
</reference>
<evidence type="ECO:0000313" key="1">
    <source>
        <dbReference type="EMBL" id="KAF2632425.1"/>
    </source>
</evidence>
<name>A0ACB6SFP3_9PLEO</name>
<keyword evidence="1" id="KW-0378">Hydrolase</keyword>
<accession>A0ACB6SFP3</accession>
<proteinExistence type="predicted"/>
<keyword evidence="2" id="KW-1185">Reference proteome</keyword>
<comment type="caution">
    <text evidence="1">The sequence shown here is derived from an EMBL/GenBank/DDBJ whole genome shotgun (WGS) entry which is preliminary data.</text>
</comment>
<evidence type="ECO:0000313" key="2">
    <source>
        <dbReference type="Proteomes" id="UP000799754"/>
    </source>
</evidence>
<sequence length="396" mass="45144">MTNPTASVPITIRGRYLWRGDERFFVRGVAYQVPDMQDPISDARLPQLKHDISLFKELGLNTLFVYHVDDIKSHDQAMKMLEEAGIYVLTTITTRFNAINRLDPYKSYHRPAMNEFFQTGNFMAQYPNTLGLLVGLSLVNSKDTEKAAPRYMKLQNEACGQRILPIGYNATTVNQRDMMILDYLSLGDAGSSIDFWTCNCYIWAGKSNMQVSGYEALLARLQTAAIPIVMSEYGTNIPNPRLFQETAALYSPRMSQVFSGGCAYEFWHGSNSYGLVELVRQEQARSSPAWAVEQRRERALARSDDITKTAEKRETERGILSVFHDFVNYKKNLDATRDIESNWEGEVMEREAAERGNVDTTQLNWPWEPEFQIPDTVVDWAETEDLVNGKGLVYAM</sequence>
<dbReference type="Proteomes" id="UP000799754">
    <property type="component" value="Unassembled WGS sequence"/>
</dbReference>